<evidence type="ECO:0000313" key="3">
    <source>
        <dbReference type="Proteomes" id="UP000298030"/>
    </source>
</evidence>
<sequence length="331" mass="36585">MPLGQCLTTLPSEMTTRGTMPSPRALIEEPPLADSLDASPLLPDSSKKRGSPEWPWQSDGMITITGTGGSDELIIGKRFEVTCVPTSALAPSSASEPTEGNVGRRDDGICAATALTYQRLRQEATSWGAFLQILQENPYSTNAHHCKPAVFNLENTICVVGMRNGRKRTPDEITSLLEKWFASLLIELAPTPIQEDLQKACERLSPAFRSMANAFCETQSVGKISGHQEYSRTGGRAGTIERYYSVTDNGLLRYPGADQPCIVAYGVTIKGVQSFKYRPELSRSSFRNHKLRMAIFHVFDDLTPRRVWKIITSNQTGSVWDVRAAQRMVRA</sequence>
<protein>
    <submittedName>
        <fullName evidence="2">Uncharacterized protein</fullName>
    </submittedName>
</protein>
<proteinExistence type="predicted"/>
<evidence type="ECO:0000313" key="2">
    <source>
        <dbReference type="EMBL" id="TEB26228.1"/>
    </source>
</evidence>
<gene>
    <name evidence="2" type="ORF">FA13DRAFT_1737642</name>
</gene>
<comment type="caution">
    <text evidence="2">The sequence shown here is derived from an EMBL/GenBank/DDBJ whole genome shotgun (WGS) entry which is preliminary data.</text>
</comment>
<feature type="compositionally biased region" description="Polar residues" evidence="1">
    <location>
        <begin position="1"/>
        <end position="19"/>
    </location>
</feature>
<feature type="compositionally biased region" description="Low complexity" evidence="1">
    <location>
        <begin position="30"/>
        <end position="44"/>
    </location>
</feature>
<reference evidence="2 3" key="1">
    <citation type="journal article" date="2019" name="Nat. Ecol. Evol.">
        <title>Megaphylogeny resolves global patterns of mushroom evolution.</title>
        <authorList>
            <person name="Varga T."/>
            <person name="Krizsan K."/>
            <person name="Foldi C."/>
            <person name="Dima B."/>
            <person name="Sanchez-Garcia M."/>
            <person name="Sanchez-Ramirez S."/>
            <person name="Szollosi G.J."/>
            <person name="Szarkandi J.G."/>
            <person name="Papp V."/>
            <person name="Albert L."/>
            <person name="Andreopoulos W."/>
            <person name="Angelini C."/>
            <person name="Antonin V."/>
            <person name="Barry K.W."/>
            <person name="Bougher N.L."/>
            <person name="Buchanan P."/>
            <person name="Buyck B."/>
            <person name="Bense V."/>
            <person name="Catcheside P."/>
            <person name="Chovatia M."/>
            <person name="Cooper J."/>
            <person name="Damon W."/>
            <person name="Desjardin D."/>
            <person name="Finy P."/>
            <person name="Geml J."/>
            <person name="Haridas S."/>
            <person name="Hughes K."/>
            <person name="Justo A."/>
            <person name="Karasinski D."/>
            <person name="Kautmanova I."/>
            <person name="Kiss B."/>
            <person name="Kocsube S."/>
            <person name="Kotiranta H."/>
            <person name="LaButti K.M."/>
            <person name="Lechner B.E."/>
            <person name="Liimatainen K."/>
            <person name="Lipzen A."/>
            <person name="Lukacs Z."/>
            <person name="Mihaltcheva S."/>
            <person name="Morgado L.N."/>
            <person name="Niskanen T."/>
            <person name="Noordeloos M.E."/>
            <person name="Ohm R.A."/>
            <person name="Ortiz-Santana B."/>
            <person name="Ovrebo C."/>
            <person name="Racz N."/>
            <person name="Riley R."/>
            <person name="Savchenko A."/>
            <person name="Shiryaev A."/>
            <person name="Soop K."/>
            <person name="Spirin V."/>
            <person name="Szebenyi C."/>
            <person name="Tomsovsky M."/>
            <person name="Tulloss R.E."/>
            <person name="Uehling J."/>
            <person name="Grigoriev I.V."/>
            <person name="Vagvolgyi C."/>
            <person name="Papp T."/>
            <person name="Martin F.M."/>
            <person name="Miettinen O."/>
            <person name="Hibbett D.S."/>
            <person name="Nagy L.G."/>
        </authorList>
    </citation>
    <scope>NUCLEOTIDE SEQUENCE [LARGE SCALE GENOMIC DNA]</scope>
    <source>
        <strain evidence="2 3">FP101781</strain>
    </source>
</reference>
<dbReference type="Proteomes" id="UP000298030">
    <property type="component" value="Unassembled WGS sequence"/>
</dbReference>
<dbReference type="AlphaFoldDB" id="A0A4Y7SX64"/>
<feature type="region of interest" description="Disordered" evidence="1">
    <location>
        <begin position="1"/>
        <end position="60"/>
    </location>
</feature>
<accession>A0A4Y7SX64</accession>
<organism evidence="2 3">
    <name type="scientific">Coprinellus micaceus</name>
    <name type="common">Glistening ink-cap mushroom</name>
    <name type="synonym">Coprinus micaceus</name>
    <dbReference type="NCBI Taxonomy" id="71717"/>
    <lineage>
        <taxon>Eukaryota</taxon>
        <taxon>Fungi</taxon>
        <taxon>Dikarya</taxon>
        <taxon>Basidiomycota</taxon>
        <taxon>Agaricomycotina</taxon>
        <taxon>Agaricomycetes</taxon>
        <taxon>Agaricomycetidae</taxon>
        <taxon>Agaricales</taxon>
        <taxon>Agaricineae</taxon>
        <taxon>Psathyrellaceae</taxon>
        <taxon>Coprinellus</taxon>
    </lineage>
</organism>
<dbReference type="EMBL" id="QPFP01000050">
    <property type="protein sequence ID" value="TEB26228.1"/>
    <property type="molecule type" value="Genomic_DNA"/>
</dbReference>
<keyword evidence="3" id="KW-1185">Reference proteome</keyword>
<evidence type="ECO:0000256" key="1">
    <source>
        <dbReference type="SAM" id="MobiDB-lite"/>
    </source>
</evidence>
<name>A0A4Y7SX64_COPMI</name>